<dbReference type="GO" id="GO:0016279">
    <property type="term" value="F:protein-lysine N-methyltransferase activity"/>
    <property type="evidence" value="ECO:0007669"/>
    <property type="project" value="TreeGrafter"/>
</dbReference>
<dbReference type="PANTHER" id="PTHR43648">
    <property type="entry name" value="ELECTRON TRANSFER FLAVOPROTEIN BETA SUBUNIT LYSINE METHYLTRANSFERASE"/>
    <property type="match status" value="1"/>
</dbReference>
<evidence type="ECO:0000313" key="4">
    <source>
        <dbReference type="Proteomes" id="UP000503640"/>
    </source>
</evidence>
<dbReference type="GO" id="GO:0032259">
    <property type="term" value="P:methylation"/>
    <property type="evidence" value="ECO:0007669"/>
    <property type="project" value="UniProtKB-KW"/>
</dbReference>
<keyword evidence="4" id="KW-1185">Reference proteome</keyword>
<dbReference type="Proteomes" id="UP000503640">
    <property type="component" value="Unassembled WGS sequence"/>
</dbReference>
<evidence type="ECO:0000313" key="3">
    <source>
        <dbReference type="EMBL" id="GEJ55270.1"/>
    </source>
</evidence>
<dbReference type="Gene3D" id="3.40.50.150">
    <property type="entry name" value="Vaccinia Virus protein VP39"/>
    <property type="match status" value="1"/>
</dbReference>
<accession>A0A7I9VGK7</accession>
<proteinExistence type="predicted"/>
<dbReference type="EMBL" id="BJTG01000001">
    <property type="protein sequence ID" value="GEJ55270.1"/>
    <property type="molecule type" value="Genomic_DNA"/>
</dbReference>
<dbReference type="InterPro" id="IPR050078">
    <property type="entry name" value="Ribosomal_L11_MeTrfase_PrmA"/>
</dbReference>
<keyword evidence="2" id="KW-0808">Transferase</keyword>
<comment type="caution">
    <text evidence="3">The sequence shown here is derived from an EMBL/GenBank/DDBJ whole genome shotgun (WGS) entry which is preliminary data.</text>
</comment>
<sequence>MARHVLDHPELVRGRRVLDFASGSGLVAIAAARAGAARVEACDLDPFARAALDLNAALNGVEISWRAGDLIGAPLPEVEVLLAGDVFYERALSETALRWMSALAARGVLVLAGDPGRLYTPRSGLRERASYAVPASPEIEAASLLEATVYEVLPPPA</sequence>
<name>A0A7I9VGK7_9BACT</name>
<keyword evidence="1" id="KW-0489">Methyltransferase</keyword>
<dbReference type="InterPro" id="IPR029063">
    <property type="entry name" value="SAM-dependent_MTases_sf"/>
</dbReference>
<evidence type="ECO:0000256" key="1">
    <source>
        <dbReference type="ARBA" id="ARBA00022603"/>
    </source>
</evidence>
<reference evidence="4" key="1">
    <citation type="journal article" date="2020" name="Appl. Environ. Microbiol.">
        <title>Diazotrophic Anaeromyxobacter Isolates from Soils.</title>
        <authorList>
            <person name="Masuda Y."/>
            <person name="Yamanaka H."/>
            <person name="Xu Z.X."/>
            <person name="Shiratori Y."/>
            <person name="Aono T."/>
            <person name="Amachi S."/>
            <person name="Senoo K."/>
            <person name="Itoh H."/>
        </authorList>
    </citation>
    <scope>NUCLEOTIDE SEQUENCE [LARGE SCALE GENOMIC DNA]</scope>
    <source>
        <strain evidence="4">R267</strain>
    </source>
</reference>
<dbReference type="AlphaFoldDB" id="A0A7I9VGK7"/>
<dbReference type="SUPFAM" id="SSF53335">
    <property type="entry name" value="S-adenosyl-L-methionine-dependent methyltransferases"/>
    <property type="match status" value="1"/>
</dbReference>
<protein>
    <recommendedName>
        <fullName evidence="5">Methyltransferase</fullName>
    </recommendedName>
</protein>
<dbReference type="PANTHER" id="PTHR43648:SF1">
    <property type="entry name" value="ELECTRON TRANSFER FLAVOPROTEIN BETA SUBUNIT LYSINE METHYLTRANSFERASE"/>
    <property type="match status" value="1"/>
</dbReference>
<dbReference type="RefSeq" id="WP_235969374.1">
    <property type="nucleotide sequence ID" value="NZ_BJTG01000001.1"/>
</dbReference>
<evidence type="ECO:0008006" key="5">
    <source>
        <dbReference type="Google" id="ProtNLM"/>
    </source>
</evidence>
<evidence type="ECO:0000256" key="2">
    <source>
        <dbReference type="ARBA" id="ARBA00022679"/>
    </source>
</evidence>
<dbReference type="Pfam" id="PF06325">
    <property type="entry name" value="PrmA"/>
    <property type="match status" value="1"/>
</dbReference>
<gene>
    <name evidence="3" type="ORF">AMYX_00110</name>
</gene>
<organism evidence="3 4">
    <name type="scientific">Anaeromyxobacter diazotrophicus</name>
    <dbReference type="NCBI Taxonomy" id="2590199"/>
    <lineage>
        <taxon>Bacteria</taxon>
        <taxon>Pseudomonadati</taxon>
        <taxon>Myxococcota</taxon>
        <taxon>Myxococcia</taxon>
        <taxon>Myxococcales</taxon>
        <taxon>Cystobacterineae</taxon>
        <taxon>Anaeromyxobacteraceae</taxon>
        <taxon>Anaeromyxobacter</taxon>
    </lineage>
</organism>